<dbReference type="OrthoDB" id="642536at2759"/>
<protein>
    <recommendedName>
        <fullName evidence="1">F-box domain-containing protein</fullName>
    </recommendedName>
</protein>
<dbReference type="SUPFAM" id="SSF81383">
    <property type="entry name" value="F-box domain"/>
    <property type="match status" value="1"/>
</dbReference>
<dbReference type="EMBL" id="KZ305033">
    <property type="protein sequence ID" value="PIA45766.1"/>
    <property type="molecule type" value="Genomic_DNA"/>
</dbReference>
<dbReference type="AlphaFoldDB" id="A0A2G5DQQ9"/>
<evidence type="ECO:0000313" key="2">
    <source>
        <dbReference type="EMBL" id="PIA45766.1"/>
    </source>
</evidence>
<dbReference type="SMART" id="SM00256">
    <property type="entry name" value="FBOX"/>
    <property type="match status" value="1"/>
</dbReference>
<proteinExistence type="predicted"/>
<name>A0A2G5DQQ9_AQUCA</name>
<dbReference type="Pfam" id="PF03478">
    <property type="entry name" value="Beta-prop_KIB1-4"/>
    <property type="match status" value="1"/>
</dbReference>
<evidence type="ECO:0000313" key="3">
    <source>
        <dbReference type="Proteomes" id="UP000230069"/>
    </source>
</evidence>
<organism evidence="2 3">
    <name type="scientific">Aquilegia coerulea</name>
    <name type="common">Rocky mountain columbine</name>
    <dbReference type="NCBI Taxonomy" id="218851"/>
    <lineage>
        <taxon>Eukaryota</taxon>
        <taxon>Viridiplantae</taxon>
        <taxon>Streptophyta</taxon>
        <taxon>Embryophyta</taxon>
        <taxon>Tracheophyta</taxon>
        <taxon>Spermatophyta</taxon>
        <taxon>Magnoliopsida</taxon>
        <taxon>Ranunculales</taxon>
        <taxon>Ranunculaceae</taxon>
        <taxon>Thalictroideae</taxon>
        <taxon>Aquilegia</taxon>
    </lineage>
</organism>
<dbReference type="PANTHER" id="PTHR44259">
    <property type="entry name" value="OS07G0183000 PROTEIN-RELATED"/>
    <property type="match status" value="1"/>
</dbReference>
<dbReference type="InParanoid" id="A0A2G5DQQ9"/>
<accession>A0A2G5DQQ9</accession>
<dbReference type="InterPro" id="IPR001810">
    <property type="entry name" value="F-box_dom"/>
</dbReference>
<reference evidence="2 3" key="1">
    <citation type="submission" date="2017-09" db="EMBL/GenBank/DDBJ databases">
        <title>WGS assembly of Aquilegia coerulea Goldsmith.</title>
        <authorList>
            <person name="Hodges S."/>
            <person name="Kramer E."/>
            <person name="Nordborg M."/>
            <person name="Tomkins J."/>
            <person name="Borevitz J."/>
            <person name="Derieg N."/>
            <person name="Yan J."/>
            <person name="Mihaltcheva S."/>
            <person name="Hayes R.D."/>
            <person name="Rokhsar D."/>
        </authorList>
    </citation>
    <scope>NUCLEOTIDE SEQUENCE [LARGE SCALE GENOMIC DNA]</scope>
    <source>
        <strain evidence="3">cv. Goldsmith</strain>
    </source>
</reference>
<feature type="domain" description="F-box" evidence="1">
    <location>
        <begin position="13"/>
        <end position="54"/>
    </location>
</feature>
<dbReference type="InterPro" id="IPR005174">
    <property type="entry name" value="KIB1-4_b-propeller"/>
</dbReference>
<evidence type="ECO:0000259" key="1">
    <source>
        <dbReference type="SMART" id="SM00256"/>
    </source>
</evidence>
<dbReference type="InterPro" id="IPR036047">
    <property type="entry name" value="F-box-like_dom_sf"/>
</dbReference>
<dbReference type="STRING" id="218851.A0A2G5DQQ9"/>
<sequence length="314" mass="36363">MSIQTKIPKWSELPKELLTIIAEKIEFTKDFLSFGEVCHSWRCITLDKGHFSSLLKPLFPWLMLPADTDDDGQQYQPFFIRLSENKRLRLPLPEVVHGHIDCWGSPYGWLVILGFNKEVFLLNPLSRSRITLPSLSTTGHVVFARPGDNTWTTIECSLHLVDIQHLNGSFYAVDKYGSIMIFENITYCRDDPTTFYFTSHSESTMDREKISYFFEVYKLDLCILEWEKLNTLGDHVLFLGKNTSFSLKASDYPGCCKPGCIFFKQNTFKNGACFNHIFNLEARVMESYKFLQMGDDLLSQSYSYKPVWLTPNPF</sequence>
<dbReference type="Proteomes" id="UP000230069">
    <property type="component" value="Unassembled WGS sequence"/>
</dbReference>
<dbReference type="InterPro" id="IPR050942">
    <property type="entry name" value="F-box_BR-signaling"/>
</dbReference>
<keyword evidence="3" id="KW-1185">Reference proteome</keyword>
<gene>
    <name evidence="2" type="ORF">AQUCO_01600189v1</name>
</gene>